<dbReference type="EMBL" id="BAABME010017741">
    <property type="protein sequence ID" value="GAA0151183.1"/>
    <property type="molecule type" value="Genomic_DNA"/>
</dbReference>
<keyword evidence="3" id="KW-1185">Reference proteome</keyword>
<organism evidence="2 3">
    <name type="scientific">Lithospermum erythrorhizon</name>
    <name type="common">Purple gromwell</name>
    <name type="synonym">Lithospermum officinale var. erythrorhizon</name>
    <dbReference type="NCBI Taxonomy" id="34254"/>
    <lineage>
        <taxon>Eukaryota</taxon>
        <taxon>Viridiplantae</taxon>
        <taxon>Streptophyta</taxon>
        <taxon>Embryophyta</taxon>
        <taxon>Tracheophyta</taxon>
        <taxon>Spermatophyta</taxon>
        <taxon>Magnoliopsida</taxon>
        <taxon>eudicotyledons</taxon>
        <taxon>Gunneridae</taxon>
        <taxon>Pentapetalae</taxon>
        <taxon>asterids</taxon>
        <taxon>lamiids</taxon>
        <taxon>Boraginales</taxon>
        <taxon>Boraginaceae</taxon>
        <taxon>Boraginoideae</taxon>
        <taxon>Lithospermeae</taxon>
        <taxon>Lithospermum</taxon>
    </lineage>
</organism>
<comment type="caution">
    <text evidence="2">The sequence shown here is derived from an EMBL/GenBank/DDBJ whole genome shotgun (WGS) entry which is preliminary data.</text>
</comment>
<proteinExistence type="predicted"/>
<evidence type="ECO:0000313" key="3">
    <source>
        <dbReference type="Proteomes" id="UP001454036"/>
    </source>
</evidence>
<reference evidence="2 3" key="1">
    <citation type="submission" date="2024-01" db="EMBL/GenBank/DDBJ databases">
        <title>The complete chloroplast genome sequence of Lithospermum erythrorhizon: insights into the phylogenetic relationship among Boraginaceae species and the maternal lineages of purple gromwells.</title>
        <authorList>
            <person name="Okada T."/>
            <person name="Watanabe K."/>
        </authorList>
    </citation>
    <scope>NUCLEOTIDE SEQUENCE [LARGE SCALE GENOMIC DNA]</scope>
</reference>
<sequence>MLFDRDAPDMYTQCSEEQGLNNIRAREKLEAWKQTRTPYLGLREESHKKKRGADYLLRSSTFGITPRTVLEIANKVEAKQRSSKKGRVKSKEEKWIGEKNPFFISTLCKINTKRKKTKGITRDGADGKNLKYEPGSL</sequence>
<feature type="region of interest" description="Disordered" evidence="1">
    <location>
        <begin position="115"/>
        <end position="137"/>
    </location>
</feature>
<gene>
    <name evidence="2" type="ORF">LIER_37239</name>
</gene>
<evidence type="ECO:0000256" key="1">
    <source>
        <dbReference type="SAM" id="MobiDB-lite"/>
    </source>
</evidence>
<evidence type="ECO:0000313" key="2">
    <source>
        <dbReference type="EMBL" id="GAA0151183.1"/>
    </source>
</evidence>
<name>A0AAV3PJ91_LITER</name>
<dbReference type="AlphaFoldDB" id="A0AAV3PJ91"/>
<protein>
    <submittedName>
        <fullName evidence="2">Uncharacterized protein</fullName>
    </submittedName>
</protein>
<dbReference type="Proteomes" id="UP001454036">
    <property type="component" value="Unassembled WGS sequence"/>
</dbReference>
<feature type="compositionally biased region" description="Basic and acidic residues" evidence="1">
    <location>
        <begin position="120"/>
        <end position="131"/>
    </location>
</feature>
<accession>A0AAV3PJ91</accession>